<dbReference type="Gene3D" id="1.10.287.130">
    <property type="match status" value="1"/>
</dbReference>
<dbReference type="PRINTS" id="PR00344">
    <property type="entry name" value="BCTRLSENSOR"/>
</dbReference>
<evidence type="ECO:0000259" key="16">
    <source>
        <dbReference type="PROSITE" id="PS50109"/>
    </source>
</evidence>
<evidence type="ECO:0000313" key="19">
    <source>
        <dbReference type="Proteomes" id="UP001199916"/>
    </source>
</evidence>
<evidence type="ECO:0000256" key="4">
    <source>
        <dbReference type="ARBA" id="ARBA00015735"/>
    </source>
</evidence>
<dbReference type="InterPro" id="IPR050398">
    <property type="entry name" value="HssS/ArlS-like"/>
</dbReference>
<evidence type="ECO:0000256" key="8">
    <source>
        <dbReference type="ARBA" id="ARBA00022692"/>
    </source>
</evidence>
<dbReference type="InterPro" id="IPR003661">
    <property type="entry name" value="HisK_dim/P_dom"/>
</dbReference>
<evidence type="ECO:0000256" key="15">
    <source>
        <dbReference type="SAM" id="Phobius"/>
    </source>
</evidence>
<dbReference type="SMART" id="SM00304">
    <property type="entry name" value="HAMP"/>
    <property type="match status" value="1"/>
</dbReference>
<keyword evidence="6" id="KW-0597">Phosphoprotein</keyword>
<keyword evidence="12 15" id="KW-1133">Transmembrane helix</keyword>
<dbReference type="Pfam" id="PF00512">
    <property type="entry name" value="HisKA"/>
    <property type="match status" value="1"/>
</dbReference>
<keyword evidence="9" id="KW-0547">Nucleotide-binding</keyword>
<comment type="subcellular location">
    <subcellularLocation>
        <location evidence="2">Cell membrane</location>
        <topology evidence="2">Multi-pass membrane protein</topology>
    </subcellularLocation>
</comment>
<evidence type="ECO:0000256" key="3">
    <source>
        <dbReference type="ARBA" id="ARBA00012438"/>
    </source>
</evidence>
<keyword evidence="19" id="KW-1185">Reference proteome</keyword>
<dbReference type="Gene3D" id="3.30.565.10">
    <property type="entry name" value="Histidine kinase-like ATPase, C-terminal domain"/>
    <property type="match status" value="1"/>
</dbReference>
<dbReference type="InterPro" id="IPR041610">
    <property type="entry name" value="ArlS_N"/>
</dbReference>
<feature type="domain" description="Histidine kinase" evidence="16">
    <location>
        <begin position="238"/>
        <end position="450"/>
    </location>
</feature>
<dbReference type="SUPFAM" id="SSF47384">
    <property type="entry name" value="Homodimeric domain of signal transducing histidine kinase"/>
    <property type="match status" value="1"/>
</dbReference>
<comment type="catalytic activity">
    <reaction evidence="1">
        <text>ATP + protein L-histidine = ADP + protein N-phospho-L-histidine.</text>
        <dbReference type="EC" id="2.7.13.3"/>
    </reaction>
</comment>
<dbReference type="RefSeq" id="WP_233696896.1">
    <property type="nucleotide sequence ID" value="NZ_JAJNBZ010000007.1"/>
</dbReference>
<dbReference type="SMART" id="SM00388">
    <property type="entry name" value="HisKA"/>
    <property type="match status" value="1"/>
</dbReference>
<dbReference type="InterPro" id="IPR036890">
    <property type="entry name" value="HATPase_C_sf"/>
</dbReference>
<dbReference type="Proteomes" id="UP001199916">
    <property type="component" value="Unassembled WGS sequence"/>
</dbReference>
<dbReference type="InterPro" id="IPR036097">
    <property type="entry name" value="HisK_dim/P_sf"/>
</dbReference>
<dbReference type="CDD" id="cd00082">
    <property type="entry name" value="HisKA"/>
    <property type="match status" value="1"/>
</dbReference>
<keyword evidence="8 15" id="KW-0812">Transmembrane</keyword>
<dbReference type="PANTHER" id="PTHR45528">
    <property type="entry name" value="SENSOR HISTIDINE KINASE CPXA"/>
    <property type="match status" value="1"/>
</dbReference>
<evidence type="ECO:0000256" key="12">
    <source>
        <dbReference type="ARBA" id="ARBA00022989"/>
    </source>
</evidence>
<protein>
    <recommendedName>
        <fullName evidence="4">Signal transduction histidine-protein kinase ArlS</fullName>
        <ecNumber evidence="3">2.7.13.3</ecNumber>
    </recommendedName>
</protein>
<dbReference type="CDD" id="cd06225">
    <property type="entry name" value="HAMP"/>
    <property type="match status" value="1"/>
</dbReference>
<dbReference type="PROSITE" id="PS50109">
    <property type="entry name" value="HIS_KIN"/>
    <property type="match status" value="1"/>
</dbReference>
<evidence type="ECO:0000256" key="13">
    <source>
        <dbReference type="ARBA" id="ARBA00023012"/>
    </source>
</evidence>
<proteinExistence type="predicted"/>
<dbReference type="Pfam" id="PF02518">
    <property type="entry name" value="HATPase_c"/>
    <property type="match status" value="1"/>
</dbReference>
<dbReference type="SMART" id="SM00387">
    <property type="entry name" value="HATPase_c"/>
    <property type="match status" value="1"/>
</dbReference>
<dbReference type="EC" id="2.7.13.3" evidence="3"/>
<feature type="transmembrane region" description="Helical" evidence="15">
    <location>
        <begin position="151"/>
        <end position="174"/>
    </location>
</feature>
<accession>A0ABS8YGK4</accession>
<dbReference type="InterPro" id="IPR005467">
    <property type="entry name" value="His_kinase_dom"/>
</dbReference>
<evidence type="ECO:0000313" key="18">
    <source>
        <dbReference type="EMBL" id="MCE5170059.1"/>
    </source>
</evidence>
<keyword evidence="10 18" id="KW-0418">Kinase</keyword>
<evidence type="ECO:0000256" key="6">
    <source>
        <dbReference type="ARBA" id="ARBA00022553"/>
    </source>
</evidence>
<keyword evidence="11" id="KW-0067">ATP-binding</keyword>
<feature type="transmembrane region" description="Helical" evidence="15">
    <location>
        <begin position="7"/>
        <end position="30"/>
    </location>
</feature>
<dbReference type="CDD" id="cd00075">
    <property type="entry name" value="HATPase"/>
    <property type="match status" value="1"/>
</dbReference>
<keyword evidence="7" id="KW-0808">Transferase</keyword>
<evidence type="ECO:0000256" key="9">
    <source>
        <dbReference type="ARBA" id="ARBA00022741"/>
    </source>
</evidence>
<dbReference type="GO" id="GO:0016301">
    <property type="term" value="F:kinase activity"/>
    <property type="evidence" value="ECO:0007669"/>
    <property type="project" value="UniProtKB-KW"/>
</dbReference>
<comment type="caution">
    <text evidence="18">The sequence shown here is derived from an EMBL/GenBank/DDBJ whole genome shotgun (WGS) entry which is preliminary data.</text>
</comment>
<feature type="domain" description="HAMP" evidence="17">
    <location>
        <begin position="176"/>
        <end position="230"/>
    </location>
</feature>
<dbReference type="InterPro" id="IPR003594">
    <property type="entry name" value="HATPase_dom"/>
</dbReference>
<dbReference type="PANTHER" id="PTHR45528:SF12">
    <property type="entry name" value="SENSOR HISTIDINE KINASE ARSS"/>
    <property type="match status" value="1"/>
</dbReference>
<evidence type="ECO:0000259" key="17">
    <source>
        <dbReference type="PROSITE" id="PS50885"/>
    </source>
</evidence>
<name>A0ABS8YGK4_9BACL</name>
<evidence type="ECO:0000256" key="2">
    <source>
        <dbReference type="ARBA" id="ARBA00004651"/>
    </source>
</evidence>
<dbReference type="EMBL" id="JAJNBZ010000007">
    <property type="protein sequence ID" value="MCE5170059.1"/>
    <property type="molecule type" value="Genomic_DNA"/>
</dbReference>
<evidence type="ECO:0000256" key="1">
    <source>
        <dbReference type="ARBA" id="ARBA00000085"/>
    </source>
</evidence>
<dbReference type="PROSITE" id="PS50885">
    <property type="entry name" value="HAMP"/>
    <property type="match status" value="1"/>
</dbReference>
<evidence type="ECO:0000256" key="10">
    <source>
        <dbReference type="ARBA" id="ARBA00022777"/>
    </source>
</evidence>
<dbReference type="SUPFAM" id="SSF55874">
    <property type="entry name" value="ATPase domain of HSP90 chaperone/DNA topoisomerase II/histidine kinase"/>
    <property type="match status" value="1"/>
</dbReference>
<dbReference type="Gene3D" id="6.10.340.10">
    <property type="match status" value="1"/>
</dbReference>
<organism evidence="18 19">
    <name type="scientific">Paenibacillus profundus</name>
    <dbReference type="NCBI Taxonomy" id="1173085"/>
    <lineage>
        <taxon>Bacteria</taxon>
        <taxon>Bacillati</taxon>
        <taxon>Bacillota</taxon>
        <taxon>Bacilli</taxon>
        <taxon>Bacillales</taxon>
        <taxon>Paenibacillaceae</taxon>
        <taxon>Paenibacillus</taxon>
    </lineage>
</organism>
<dbReference type="Pfam" id="PF18719">
    <property type="entry name" value="ArlS_N"/>
    <property type="match status" value="1"/>
</dbReference>
<sequence length="452" mass="51511">MKLKNKITLLTSVLLICILLCVDLVIYFLFIKIATQNEIESLQTKAEQIIEKIGPNAIMQNKQNRQIRYYMPENTTIRIINPHSEMVNFIQKDYEIELPEPQFSPVKEAKLIRDDGQRVLTVRVPVQYGPEIIGTLEMVERMAALESSLDILVSILISSTAAAALLCFIGGLVLSKTILMPISKSIETMKEIESSLTFKKIPINGKKTDELYKMTETFNRMMERLEESFLKQQQFVSDASHELNTTLTIIEGYASMLRRWGTDDKSIQEESIESIYEESKRMRKMTRQLLDLASLQQGIEPIREPFNLVECCKQASKLVHKLHNREIKIHSTSRELIIVADPTKIKQLLIILIDNALKYSTKFIEIYISEAEGDMIIRVKDFGIGIAEDEIDLVFERFYRVDRARQRKTGGAGLGLPIAQSIVREHYGSIDIVSEEGVGTEVIVHLPKDGTS</sequence>
<evidence type="ECO:0000256" key="7">
    <source>
        <dbReference type="ARBA" id="ARBA00022679"/>
    </source>
</evidence>
<keyword evidence="13" id="KW-0902">Two-component regulatory system</keyword>
<dbReference type="InterPro" id="IPR004358">
    <property type="entry name" value="Sig_transdc_His_kin-like_C"/>
</dbReference>
<evidence type="ECO:0000256" key="5">
    <source>
        <dbReference type="ARBA" id="ARBA00022475"/>
    </source>
</evidence>
<gene>
    <name evidence="18" type="ORF">LQV63_12135</name>
</gene>
<reference evidence="18 19" key="1">
    <citation type="submission" date="2021-11" db="EMBL/GenBank/DDBJ databases">
        <title>Draft genome sequence of Paenibacillus profundus YoMME, a new Gram-positive bacteria with exoelectrogenic properties.</title>
        <authorList>
            <person name="Hubenova Y."/>
            <person name="Hubenova E."/>
            <person name="Manasiev Y."/>
            <person name="Peykov S."/>
            <person name="Mitov M."/>
        </authorList>
    </citation>
    <scope>NUCLEOTIDE SEQUENCE [LARGE SCALE GENOMIC DNA]</scope>
    <source>
        <strain evidence="18 19">YoMME</strain>
    </source>
</reference>
<keyword evidence="5" id="KW-1003">Cell membrane</keyword>
<dbReference type="InterPro" id="IPR003660">
    <property type="entry name" value="HAMP_dom"/>
</dbReference>
<keyword evidence="14 15" id="KW-0472">Membrane</keyword>
<evidence type="ECO:0000256" key="11">
    <source>
        <dbReference type="ARBA" id="ARBA00022840"/>
    </source>
</evidence>
<evidence type="ECO:0000256" key="14">
    <source>
        <dbReference type="ARBA" id="ARBA00023136"/>
    </source>
</evidence>